<dbReference type="InterPro" id="IPR027417">
    <property type="entry name" value="P-loop_NTPase"/>
</dbReference>
<dbReference type="InterPro" id="IPR043964">
    <property type="entry name" value="P-loop_TraG"/>
</dbReference>
<dbReference type="AlphaFoldDB" id="A0A1G1ZY00"/>
<comment type="caution">
    <text evidence="2">The sequence shown here is derived from an EMBL/GenBank/DDBJ whole genome shotgun (WGS) entry which is preliminary data.</text>
</comment>
<dbReference type="Proteomes" id="UP000176626">
    <property type="component" value="Unassembled WGS sequence"/>
</dbReference>
<dbReference type="Gene3D" id="1.10.8.730">
    <property type="match status" value="1"/>
</dbReference>
<dbReference type="PANTHER" id="PTHR30121:SF6">
    <property type="entry name" value="SLR6007 PROTEIN"/>
    <property type="match status" value="1"/>
</dbReference>
<accession>A0A1G1ZY00</accession>
<proteinExistence type="predicted"/>
<feature type="domain" description="TraG P-loop" evidence="1">
    <location>
        <begin position="249"/>
        <end position="551"/>
    </location>
</feature>
<dbReference type="InterPro" id="IPR051162">
    <property type="entry name" value="T4SS_component"/>
</dbReference>
<dbReference type="EMBL" id="MHJN01000006">
    <property type="protein sequence ID" value="OGY69046.1"/>
    <property type="molecule type" value="Genomic_DNA"/>
</dbReference>
<evidence type="ECO:0000259" key="1">
    <source>
        <dbReference type="Pfam" id="PF19044"/>
    </source>
</evidence>
<evidence type="ECO:0000313" key="2">
    <source>
        <dbReference type="EMBL" id="OGY69046.1"/>
    </source>
</evidence>
<dbReference type="NCBIfam" id="NF045971">
    <property type="entry name" value="conju_CD1110"/>
    <property type="match status" value="1"/>
</dbReference>
<gene>
    <name evidence="2" type="ORF">A2214_00790</name>
</gene>
<dbReference type="PANTHER" id="PTHR30121">
    <property type="entry name" value="UNCHARACTERIZED PROTEIN YJGR-RELATED"/>
    <property type="match status" value="1"/>
</dbReference>
<dbReference type="Gene3D" id="3.40.50.300">
    <property type="entry name" value="P-loop containing nucleotide triphosphate hydrolases"/>
    <property type="match status" value="1"/>
</dbReference>
<dbReference type="SUPFAM" id="SSF52540">
    <property type="entry name" value="P-loop containing nucleoside triphosphate hydrolases"/>
    <property type="match status" value="1"/>
</dbReference>
<protein>
    <submittedName>
        <fullName evidence="2">Conjugal transfer protein TraC</fullName>
    </submittedName>
</protein>
<name>A0A1G1ZY00_9BACT</name>
<sequence length="596" mass="66655">MIELFYNLYNPESVEKRGLAIAKEGGRGQTITDIIAPPAMEMSSSYLKLGNKFAKTIFVFTYPRYLASGWFSPIINLADLLDISIFIHPVDTALALKNLRKKAAQVQAELMEQEEKGMVRNPILETAFQDIESLRDSLQQGQEHLFNVGVYITIYADTLENLNKLEAQINSVLESKLIYAKSAIFQQVEGLSSTLPIGRDHLLIHAPLNSGPVSSFFPFVSANLTSDEGILYGINRHNNTLVIFDRFSLENANMVIFAKSGAGKSYATKLEALRLLMTGTDVLIVDPENEYEQLAKTVGGSFFKISLASDNHINPFDIPIVPTGENPADVLKSHIVNLAGLLKLMLGEMTPEEEALLDRAISETYAAFDIVPGKDFSKTQPPLLENLQTVLENMEGGRELAERLYRFTKGSYAGFTNRPTNIDIRNRMIVFSIRDLEDELRPVAMYIILNFIWNLVRAELKKRVMIIDEAWWMMKYKDGASFLFGLVKRARKYFLGISTITQDVEDFLNSAYGRPIITNSSLQILLKQSPAMIEGVAKTFNLTEAEKGLLLEAVVGQGLFFAGPNHVAIQIIASYTEDKVITTKPEQILEETNPQT</sequence>
<organism evidence="2 3">
    <name type="scientific">Candidatus Harrisonbacteria bacterium RIFOXYA1_FULL_48_8</name>
    <dbReference type="NCBI Taxonomy" id="1798411"/>
    <lineage>
        <taxon>Bacteria</taxon>
        <taxon>Candidatus Harrisoniibacteriota</taxon>
    </lineage>
</organism>
<dbReference type="Pfam" id="PF19044">
    <property type="entry name" value="P-loop_TraG"/>
    <property type="match status" value="1"/>
</dbReference>
<evidence type="ECO:0000313" key="3">
    <source>
        <dbReference type="Proteomes" id="UP000176626"/>
    </source>
</evidence>
<reference evidence="2 3" key="1">
    <citation type="journal article" date="2016" name="Nat. Commun.">
        <title>Thousands of microbial genomes shed light on interconnected biogeochemical processes in an aquifer system.</title>
        <authorList>
            <person name="Anantharaman K."/>
            <person name="Brown C.T."/>
            <person name="Hug L.A."/>
            <person name="Sharon I."/>
            <person name="Castelle C.J."/>
            <person name="Probst A.J."/>
            <person name="Thomas B.C."/>
            <person name="Singh A."/>
            <person name="Wilkins M.J."/>
            <person name="Karaoz U."/>
            <person name="Brodie E.L."/>
            <person name="Williams K.H."/>
            <person name="Hubbard S.S."/>
            <person name="Banfield J.F."/>
        </authorList>
    </citation>
    <scope>NUCLEOTIDE SEQUENCE [LARGE SCALE GENOMIC DNA]</scope>
</reference>